<dbReference type="SMART" id="SM00256">
    <property type="entry name" value="FBOX"/>
    <property type="match status" value="1"/>
</dbReference>
<evidence type="ECO:0000259" key="1">
    <source>
        <dbReference type="SMART" id="SM00256"/>
    </source>
</evidence>
<name>B9SAM6_RICCO</name>
<dbReference type="Pfam" id="PF00646">
    <property type="entry name" value="F-box"/>
    <property type="match status" value="1"/>
</dbReference>
<accession>B9SAM6</accession>
<dbReference type="AlphaFoldDB" id="B9SAM6"/>
<protein>
    <recommendedName>
        <fullName evidence="1">F-box domain-containing protein</fullName>
    </recommendedName>
</protein>
<dbReference type="OrthoDB" id="1848451at2759"/>
<organism evidence="2 3">
    <name type="scientific">Ricinus communis</name>
    <name type="common">Castor bean</name>
    <dbReference type="NCBI Taxonomy" id="3988"/>
    <lineage>
        <taxon>Eukaryota</taxon>
        <taxon>Viridiplantae</taxon>
        <taxon>Streptophyta</taxon>
        <taxon>Embryophyta</taxon>
        <taxon>Tracheophyta</taxon>
        <taxon>Spermatophyta</taxon>
        <taxon>Magnoliopsida</taxon>
        <taxon>eudicotyledons</taxon>
        <taxon>Gunneridae</taxon>
        <taxon>Pentapetalae</taxon>
        <taxon>rosids</taxon>
        <taxon>fabids</taxon>
        <taxon>Malpighiales</taxon>
        <taxon>Euphorbiaceae</taxon>
        <taxon>Acalyphoideae</taxon>
        <taxon>Acalypheae</taxon>
        <taxon>Ricinus</taxon>
    </lineage>
</organism>
<dbReference type="STRING" id="3988.B9SAM6"/>
<evidence type="ECO:0000313" key="2">
    <source>
        <dbReference type="EMBL" id="EEF39349.1"/>
    </source>
</evidence>
<dbReference type="InParanoid" id="B9SAM6"/>
<dbReference type="Pfam" id="PF24750">
    <property type="entry name" value="b-prop_At3g26010-like"/>
    <property type="match status" value="1"/>
</dbReference>
<dbReference type="InterPro" id="IPR056592">
    <property type="entry name" value="Beta-prop_At3g26010-like"/>
</dbReference>
<proteinExistence type="predicted"/>
<evidence type="ECO:0000313" key="3">
    <source>
        <dbReference type="Proteomes" id="UP000008311"/>
    </source>
</evidence>
<dbReference type="eggNOG" id="ENOG502S06Q">
    <property type="taxonomic scope" value="Eukaryota"/>
</dbReference>
<dbReference type="PANTHER" id="PTHR35546:SF25">
    <property type="entry name" value="F-BOX DOMAIN-CONTAINING PROTEIN"/>
    <property type="match status" value="1"/>
</dbReference>
<dbReference type="EMBL" id="EQ973907">
    <property type="protein sequence ID" value="EEF39349.1"/>
    <property type="molecule type" value="Genomic_DNA"/>
</dbReference>
<dbReference type="InterPro" id="IPR036047">
    <property type="entry name" value="F-box-like_dom_sf"/>
</dbReference>
<sequence length="408" mass="47091">MMSAAATVAEIEDLVIEILLRVPTKELLRCKCVSKQWLSLISDPHFCASHSRFQQSFNPRITALFLDVNKHIPEFQVIPLVSSPFTSGAFVVKDYFNVRRAKILQSCNGLLLCRSSFLVHFGVNRHPYFEDFDINDRGYFYFIYNPTTRQFKKLSLPTSVNEKLRISGNELAGTGLLSVCLVFDPVISSHYRIIFISNLCDLKDSTTYWLEVCIYSSEFDTWTSQRASVDIEIFLDISPQPVLGIYNYNHGVYCYGSMHWLRCDAVYSLLSFDVDTLSFNKQMHFPDDIFVRYFGESQGHLHCVTYKHGYPDLEYDVMEIAADYSEWSLTYHVNLQSIRRAYRCRGISILSVIRDENAEELILVISVDESPVAYHLSDGTHRRLYDSGTKLAYCNYRVYPCFQSLICV</sequence>
<gene>
    <name evidence="2" type="ORF">RCOM_1104900</name>
</gene>
<dbReference type="InterPro" id="IPR055290">
    <property type="entry name" value="At3g26010-like"/>
</dbReference>
<dbReference type="InterPro" id="IPR001810">
    <property type="entry name" value="F-box_dom"/>
</dbReference>
<dbReference type="PANTHER" id="PTHR35546">
    <property type="entry name" value="F-BOX PROTEIN INTERACTION DOMAIN PROTEIN-RELATED"/>
    <property type="match status" value="1"/>
</dbReference>
<dbReference type="Proteomes" id="UP000008311">
    <property type="component" value="Unassembled WGS sequence"/>
</dbReference>
<dbReference type="SUPFAM" id="SSF81383">
    <property type="entry name" value="F-box domain"/>
    <property type="match status" value="1"/>
</dbReference>
<reference evidence="3" key="1">
    <citation type="journal article" date="2010" name="Nat. Biotechnol.">
        <title>Draft genome sequence of the oilseed species Ricinus communis.</title>
        <authorList>
            <person name="Chan A.P."/>
            <person name="Crabtree J."/>
            <person name="Zhao Q."/>
            <person name="Lorenzi H."/>
            <person name="Orvis J."/>
            <person name="Puiu D."/>
            <person name="Melake-Berhan A."/>
            <person name="Jones K.M."/>
            <person name="Redman J."/>
            <person name="Chen G."/>
            <person name="Cahoon E.B."/>
            <person name="Gedil M."/>
            <person name="Stanke M."/>
            <person name="Haas B.J."/>
            <person name="Wortman J.R."/>
            <person name="Fraser-Liggett C.M."/>
            <person name="Ravel J."/>
            <person name="Rabinowicz P.D."/>
        </authorList>
    </citation>
    <scope>NUCLEOTIDE SEQUENCE [LARGE SCALE GENOMIC DNA]</scope>
    <source>
        <strain evidence="3">cv. Hale</strain>
    </source>
</reference>
<feature type="domain" description="F-box" evidence="1">
    <location>
        <begin position="11"/>
        <end position="50"/>
    </location>
</feature>
<dbReference type="Gene3D" id="1.20.1280.50">
    <property type="match status" value="1"/>
</dbReference>
<keyword evidence="3" id="KW-1185">Reference proteome</keyword>
<dbReference type="CDD" id="cd22157">
    <property type="entry name" value="F-box_AtFBW1-like"/>
    <property type="match status" value="1"/>
</dbReference>
<dbReference type="KEGG" id="rcu:8260855"/>